<evidence type="ECO:0000313" key="5">
    <source>
        <dbReference type="EMBL" id="KAK9103871.1"/>
    </source>
</evidence>
<dbReference type="PRINTS" id="PR00382">
    <property type="entry name" value="LIPIDTRNSFER"/>
</dbReference>
<accession>A0AAP0F375</accession>
<dbReference type="InterPro" id="IPR036312">
    <property type="entry name" value="Bifun_inhib/LTP/seed_sf"/>
</dbReference>
<dbReference type="EMBL" id="JBBNAE010000008">
    <property type="protein sequence ID" value="KAK9103871.1"/>
    <property type="molecule type" value="Genomic_DNA"/>
</dbReference>
<evidence type="ECO:0000313" key="6">
    <source>
        <dbReference type="Proteomes" id="UP001417504"/>
    </source>
</evidence>
<evidence type="ECO:0000259" key="4">
    <source>
        <dbReference type="SMART" id="SM00499"/>
    </source>
</evidence>
<feature type="chain" id="PRO_5042894916" description="Non-specific lipid-transfer protein" evidence="3">
    <location>
        <begin position="21"/>
        <end position="115"/>
    </location>
</feature>
<dbReference type="InterPro" id="IPR016140">
    <property type="entry name" value="Bifunc_inhib/LTP/seed_store"/>
</dbReference>
<dbReference type="CDD" id="cd01960">
    <property type="entry name" value="nsLTP1"/>
    <property type="match status" value="1"/>
</dbReference>
<dbReference type="Pfam" id="PF00234">
    <property type="entry name" value="Tryp_alpha_amyl"/>
    <property type="match status" value="1"/>
</dbReference>
<dbReference type="GO" id="GO:0008289">
    <property type="term" value="F:lipid binding"/>
    <property type="evidence" value="ECO:0007669"/>
    <property type="project" value="UniProtKB-KW"/>
</dbReference>
<evidence type="ECO:0000256" key="3">
    <source>
        <dbReference type="SAM" id="SignalP"/>
    </source>
</evidence>
<gene>
    <name evidence="5" type="ORF">Sjap_021125</name>
</gene>
<dbReference type="SMART" id="SM00499">
    <property type="entry name" value="AAI"/>
    <property type="match status" value="1"/>
</dbReference>
<comment type="similarity">
    <text evidence="1">Belongs to the plant LTP family.</text>
</comment>
<dbReference type="AlphaFoldDB" id="A0AAP0F375"/>
<keyword evidence="3" id="KW-0732">Signal</keyword>
<evidence type="ECO:0000256" key="1">
    <source>
        <dbReference type="RuleBase" id="RU000628"/>
    </source>
</evidence>
<comment type="function">
    <text evidence="1">Plant non-specific lipid-transfer proteins transfer phospholipids as well as galactolipids across membranes. May play a role in wax or cutin deposition in the cell walls of expanding epidermal cells and certain secretory tissues.</text>
</comment>
<dbReference type="SUPFAM" id="SSF47699">
    <property type="entry name" value="Bifunctional inhibitor/lipid-transfer protein/seed storage 2S albumin"/>
    <property type="match status" value="1"/>
</dbReference>
<dbReference type="GO" id="GO:0006869">
    <property type="term" value="P:lipid transport"/>
    <property type="evidence" value="ECO:0007669"/>
    <property type="project" value="InterPro"/>
</dbReference>
<keyword evidence="6" id="KW-1185">Reference proteome</keyword>
<evidence type="ECO:0000256" key="2">
    <source>
        <dbReference type="SAM" id="MobiDB-lite"/>
    </source>
</evidence>
<feature type="signal peptide" evidence="3">
    <location>
        <begin position="1"/>
        <end position="20"/>
    </location>
</feature>
<keyword evidence="1" id="KW-0446">Lipid-binding</keyword>
<feature type="domain" description="Bifunctional inhibitor/plant lipid transfer protein/seed storage helical" evidence="4">
    <location>
        <begin position="25"/>
        <end position="112"/>
    </location>
</feature>
<dbReference type="InterPro" id="IPR000528">
    <property type="entry name" value="Plant_nsLTP"/>
</dbReference>
<reference evidence="5 6" key="1">
    <citation type="submission" date="2024-01" db="EMBL/GenBank/DDBJ databases">
        <title>Genome assemblies of Stephania.</title>
        <authorList>
            <person name="Yang L."/>
        </authorList>
    </citation>
    <scope>NUCLEOTIDE SEQUENCE [LARGE SCALE GENOMIC DNA]</scope>
    <source>
        <strain evidence="5">QJT</strain>
        <tissue evidence="5">Leaf</tissue>
    </source>
</reference>
<dbReference type="Proteomes" id="UP001417504">
    <property type="component" value="Unassembled WGS sequence"/>
</dbReference>
<name>A0AAP0F375_9MAGN</name>
<sequence length="115" mass="12658">MNHIAIFTLLALMLVSELAAVVIDCYTVGVELYPCLAYVVKHSKEPKPSAACCGDIKALKGMAKTRHDRVRVCKCIKKTLRKIRHLDRGRARGLPDACGVPINPPPARDMDCSRS</sequence>
<organism evidence="5 6">
    <name type="scientific">Stephania japonica</name>
    <dbReference type="NCBI Taxonomy" id="461633"/>
    <lineage>
        <taxon>Eukaryota</taxon>
        <taxon>Viridiplantae</taxon>
        <taxon>Streptophyta</taxon>
        <taxon>Embryophyta</taxon>
        <taxon>Tracheophyta</taxon>
        <taxon>Spermatophyta</taxon>
        <taxon>Magnoliopsida</taxon>
        <taxon>Ranunculales</taxon>
        <taxon>Menispermaceae</taxon>
        <taxon>Menispermoideae</taxon>
        <taxon>Cissampelideae</taxon>
        <taxon>Stephania</taxon>
    </lineage>
</organism>
<keyword evidence="1" id="KW-0813">Transport</keyword>
<feature type="region of interest" description="Disordered" evidence="2">
    <location>
        <begin position="91"/>
        <end position="115"/>
    </location>
</feature>
<comment type="caution">
    <text evidence="5">The sequence shown here is derived from an EMBL/GenBank/DDBJ whole genome shotgun (WGS) entry which is preliminary data.</text>
</comment>
<protein>
    <recommendedName>
        <fullName evidence="1">Non-specific lipid-transfer protein</fullName>
    </recommendedName>
</protein>
<dbReference type="Gene3D" id="1.10.110.10">
    <property type="entry name" value="Plant lipid-transfer and hydrophobic proteins"/>
    <property type="match status" value="1"/>
</dbReference>
<dbReference type="PANTHER" id="PTHR33076">
    <property type="entry name" value="NON-SPECIFIC LIPID-TRANSFER PROTEIN 2-RELATED"/>
    <property type="match status" value="1"/>
</dbReference>
<proteinExistence type="inferred from homology"/>